<dbReference type="AlphaFoldDB" id="A0A6I6JFP1"/>
<dbReference type="KEGG" id="psel:GM415_06780"/>
<dbReference type="Gene3D" id="3.40.50.2300">
    <property type="match status" value="1"/>
</dbReference>
<dbReference type="RefSeq" id="WP_158947063.1">
    <property type="nucleotide sequence ID" value="NZ_CP046400.1"/>
</dbReference>
<keyword evidence="2" id="KW-0902">Two-component regulatory system</keyword>
<organism evidence="5 6">
    <name type="scientific">Pseudodesulfovibrio cashew</name>
    <dbReference type="NCBI Taxonomy" id="2678688"/>
    <lineage>
        <taxon>Bacteria</taxon>
        <taxon>Pseudomonadati</taxon>
        <taxon>Thermodesulfobacteriota</taxon>
        <taxon>Desulfovibrionia</taxon>
        <taxon>Desulfovibrionales</taxon>
        <taxon>Desulfovibrionaceae</taxon>
    </lineage>
</organism>
<dbReference type="SMART" id="SM00448">
    <property type="entry name" value="REC"/>
    <property type="match status" value="1"/>
</dbReference>
<evidence type="ECO:0000259" key="4">
    <source>
        <dbReference type="PROSITE" id="PS50110"/>
    </source>
</evidence>
<dbReference type="PROSITE" id="PS50110">
    <property type="entry name" value="RESPONSE_REGULATORY"/>
    <property type="match status" value="1"/>
</dbReference>
<dbReference type="EMBL" id="CP046400">
    <property type="protein sequence ID" value="QGY39838.1"/>
    <property type="molecule type" value="Genomic_DNA"/>
</dbReference>
<dbReference type="PANTHER" id="PTHR45339:SF1">
    <property type="entry name" value="HYBRID SIGNAL TRANSDUCTION HISTIDINE KINASE J"/>
    <property type="match status" value="1"/>
</dbReference>
<dbReference type="GO" id="GO:0000160">
    <property type="term" value="P:phosphorelay signal transduction system"/>
    <property type="evidence" value="ECO:0007669"/>
    <property type="project" value="UniProtKB-KW"/>
</dbReference>
<name>A0A6I6JFP1_9BACT</name>
<feature type="domain" description="Response regulatory" evidence="4">
    <location>
        <begin position="19"/>
        <end position="138"/>
    </location>
</feature>
<dbReference type="InterPro" id="IPR001789">
    <property type="entry name" value="Sig_transdc_resp-reg_receiver"/>
</dbReference>
<sequence>MCTSSPEEGKASMAPIPHSVLVVDDDESFRRLLCRCAEGLGCRLTYACDGEDAVDLFESGRFDLIVMDIIMPLMDGVDAIRAIRKLEAKSGRGATPILALSAESDVETGVNAMDAGATRMLPKSVGFSGLTEAMRDMLSGVP</sequence>
<evidence type="ECO:0000313" key="5">
    <source>
        <dbReference type="EMBL" id="QGY39838.1"/>
    </source>
</evidence>
<keyword evidence="6" id="KW-1185">Reference proteome</keyword>
<feature type="modified residue" description="4-aspartylphosphate" evidence="3">
    <location>
        <position position="68"/>
    </location>
</feature>
<evidence type="ECO:0000256" key="2">
    <source>
        <dbReference type="ARBA" id="ARBA00023012"/>
    </source>
</evidence>
<dbReference type="Proteomes" id="UP000428328">
    <property type="component" value="Chromosome"/>
</dbReference>
<accession>A0A6I6JFP1</accession>
<protein>
    <submittedName>
        <fullName evidence="5">Response regulator</fullName>
    </submittedName>
</protein>
<gene>
    <name evidence="5" type="ORF">GM415_06780</name>
</gene>
<keyword evidence="1 3" id="KW-0597">Phosphoprotein</keyword>
<dbReference type="CDD" id="cd17546">
    <property type="entry name" value="REC_hyHK_CKI1_RcsC-like"/>
    <property type="match status" value="1"/>
</dbReference>
<dbReference type="InterPro" id="IPR011006">
    <property type="entry name" value="CheY-like_superfamily"/>
</dbReference>
<evidence type="ECO:0000256" key="3">
    <source>
        <dbReference type="PROSITE-ProRule" id="PRU00169"/>
    </source>
</evidence>
<proteinExistence type="predicted"/>
<dbReference type="Pfam" id="PF00072">
    <property type="entry name" value="Response_reg"/>
    <property type="match status" value="1"/>
</dbReference>
<dbReference type="SUPFAM" id="SSF52172">
    <property type="entry name" value="CheY-like"/>
    <property type="match status" value="1"/>
</dbReference>
<reference evidence="5 6" key="1">
    <citation type="submission" date="2019-11" db="EMBL/GenBank/DDBJ databases">
        <authorList>
            <person name="Zheng R.K."/>
            <person name="Sun C.M."/>
        </authorList>
    </citation>
    <scope>NUCLEOTIDE SEQUENCE [LARGE SCALE GENOMIC DNA]</scope>
    <source>
        <strain evidence="5 6">SRB007</strain>
    </source>
</reference>
<evidence type="ECO:0000256" key="1">
    <source>
        <dbReference type="ARBA" id="ARBA00022553"/>
    </source>
</evidence>
<evidence type="ECO:0000313" key="6">
    <source>
        <dbReference type="Proteomes" id="UP000428328"/>
    </source>
</evidence>
<dbReference type="PANTHER" id="PTHR45339">
    <property type="entry name" value="HYBRID SIGNAL TRANSDUCTION HISTIDINE KINASE J"/>
    <property type="match status" value="1"/>
</dbReference>